<dbReference type="Pfam" id="PF00989">
    <property type="entry name" value="PAS"/>
    <property type="match status" value="1"/>
</dbReference>
<dbReference type="SMART" id="SM00387">
    <property type="entry name" value="HATPase_c"/>
    <property type="match status" value="1"/>
</dbReference>
<dbReference type="Pfam" id="PF02518">
    <property type="entry name" value="HATPase_c"/>
    <property type="match status" value="1"/>
</dbReference>
<evidence type="ECO:0000259" key="9">
    <source>
        <dbReference type="PROSITE" id="PS50113"/>
    </source>
</evidence>
<reference evidence="10 11" key="1">
    <citation type="journal article" date="2009" name="PLoS Genet.">
        <title>Localized plasticity in the streamlined genomes of vinyl chloride respiring Dehalococcoides.</title>
        <authorList>
            <person name="McMurdie P.J."/>
            <person name="Behrens S.F."/>
            <person name="Muller J.A."/>
            <person name="Goke J."/>
            <person name="Ritalahti K.M."/>
            <person name="Wagner R."/>
            <person name="Goltsman E."/>
            <person name="Lapidus A."/>
            <person name="Holmes S."/>
            <person name="Loffler F.E."/>
            <person name="Spormann A.M."/>
        </authorList>
    </citation>
    <scope>NUCLEOTIDE SEQUENCE [LARGE SCALE GENOMIC DNA]</scope>
    <source>
        <strain evidence="10 11">VS</strain>
    </source>
</reference>
<dbReference type="PANTHER" id="PTHR43547:SF2">
    <property type="entry name" value="HYBRID SIGNAL TRANSDUCTION HISTIDINE KINASE C"/>
    <property type="match status" value="1"/>
</dbReference>
<accession>D2BJB1</accession>
<dbReference type="Gene3D" id="1.10.287.130">
    <property type="match status" value="1"/>
</dbReference>
<proteinExistence type="predicted"/>
<dbReference type="InterPro" id="IPR000014">
    <property type="entry name" value="PAS"/>
</dbReference>
<dbReference type="Gene3D" id="3.30.450.20">
    <property type="entry name" value="PAS domain"/>
    <property type="match status" value="2"/>
</dbReference>
<dbReference type="Gene3D" id="3.30.565.10">
    <property type="entry name" value="Histidine kinase-like ATPase, C-terminal domain"/>
    <property type="match status" value="1"/>
</dbReference>
<keyword evidence="5 10" id="KW-0418">Kinase</keyword>
<evidence type="ECO:0000256" key="5">
    <source>
        <dbReference type="ARBA" id="ARBA00022777"/>
    </source>
</evidence>
<evidence type="ECO:0000256" key="6">
    <source>
        <dbReference type="ARBA" id="ARBA00023012"/>
    </source>
</evidence>
<dbReference type="InterPro" id="IPR003594">
    <property type="entry name" value="HATPase_dom"/>
</dbReference>
<dbReference type="HOGENOM" id="CLU_000445_89_2_0"/>
<dbReference type="NCBIfam" id="TIGR00229">
    <property type="entry name" value="sensory_box"/>
    <property type="match status" value="1"/>
</dbReference>
<evidence type="ECO:0000256" key="7">
    <source>
        <dbReference type="SAM" id="Coils"/>
    </source>
</evidence>
<organism evidence="10 11">
    <name type="scientific">Dehalococcoides mccartyi (strain VS)</name>
    <dbReference type="NCBI Taxonomy" id="311424"/>
    <lineage>
        <taxon>Bacteria</taxon>
        <taxon>Bacillati</taxon>
        <taxon>Chloroflexota</taxon>
        <taxon>Dehalococcoidia</taxon>
        <taxon>Dehalococcoidales</taxon>
        <taxon>Dehalococcoidaceae</taxon>
        <taxon>Dehalococcoides</taxon>
    </lineage>
</organism>
<evidence type="ECO:0000256" key="3">
    <source>
        <dbReference type="ARBA" id="ARBA00022553"/>
    </source>
</evidence>
<dbReference type="InterPro" id="IPR036097">
    <property type="entry name" value="HisK_dim/P_sf"/>
</dbReference>
<dbReference type="Pfam" id="PF00512">
    <property type="entry name" value="HisKA"/>
    <property type="match status" value="1"/>
</dbReference>
<sequence length="510" mass="58325">MSKESIYNAIFCGLKNGIVLIDRYSGTIMDCNPEFENISGRTKIQLISMKIWDLITIEDNEEVVAFFNQISTTGDGKSNAVVLEKVDGSRITVEFNANTIINSGQEYLCTIVRDITLQRKLEEQLQSNLDLLKNVFDNMSERVAIVDYNMRYIYRNKGYFPFNIPDAEEVIGKSIMDIYPTVENSDGYKMSCKCMNDRLAGSCESCVIVNDKSYWLRYYFQPIKEGLLIVITDITEHKLANQRLSQIKDELEKTIEKRHLELIHLNEKLKIEVNERKNIEYKLENEMSRREYFTRALVHELKTPLTAIISSSEGLQNDIKRETAKKFAKNIQDGASTLNRRIDELLDITKGEIGILNIHIKPMDIKKSLEKVLDSVSPEIQRRNQTFVLSLPAFLPLIKADEERFQQVVINLINNALKFNKDYGRIFIEVRNGDASVIFTVRDEGLGVREEDYENIFMPYFCVKNIKSIDAGGLGLGLALSKMLVELHGGKIWVENHEDGGAILGFSLPV</sequence>
<dbReference type="InterPro" id="IPR035965">
    <property type="entry name" value="PAS-like_dom_sf"/>
</dbReference>
<dbReference type="GO" id="GO:0006355">
    <property type="term" value="P:regulation of DNA-templated transcription"/>
    <property type="evidence" value="ECO:0007669"/>
    <property type="project" value="InterPro"/>
</dbReference>
<dbReference type="CDD" id="cd00130">
    <property type="entry name" value="PAS"/>
    <property type="match status" value="1"/>
</dbReference>
<dbReference type="FunFam" id="3.30.565.10:FF:000006">
    <property type="entry name" value="Sensor histidine kinase WalK"/>
    <property type="match status" value="1"/>
</dbReference>
<dbReference type="AlphaFoldDB" id="D2BJB1"/>
<keyword evidence="3" id="KW-0597">Phosphoprotein</keyword>
<keyword evidence="7" id="KW-0175">Coiled coil</keyword>
<evidence type="ECO:0000313" key="11">
    <source>
        <dbReference type="Proteomes" id="UP000002506"/>
    </source>
</evidence>
<evidence type="ECO:0000256" key="1">
    <source>
        <dbReference type="ARBA" id="ARBA00000085"/>
    </source>
</evidence>
<evidence type="ECO:0000313" key="10">
    <source>
        <dbReference type="EMBL" id="ACZ62411.1"/>
    </source>
</evidence>
<feature type="domain" description="PAC" evidence="9">
    <location>
        <begin position="77"/>
        <end position="127"/>
    </location>
</feature>
<name>D2BJB1_DEHMV</name>
<keyword evidence="4" id="KW-0808">Transferase</keyword>
<dbReference type="InterPro" id="IPR004358">
    <property type="entry name" value="Sig_transdc_His_kin-like_C"/>
</dbReference>
<dbReference type="PROSITE" id="PS50113">
    <property type="entry name" value="PAC"/>
    <property type="match status" value="1"/>
</dbReference>
<dbReference type="CDD" id="cd00082">
    <property type="entry name" value="HisKA"/>
    <property type="match status" value="1"/>
</dbReference>
<dbReference type="RefSeq" id="WP_012882553.1">
    <property type="nucleotide sequence ID" value="NC_013552.1"/>
</dbReference>
<dbReference type="GO" id="GO:0000155">
    <property type="term" value="F:phosphorelay sensor kinase activity"/>
    <property type="evidence" value="ECO:0007669"/>
    <property type="project" value="InterPro"/>
</dbReference>
<dbReference type="EMBL" id="CP001827">
    <property type="protein sequence ID" value="ACZ62411.1"/>
    <property type="molecule type" value="Genomic_DNA"/>
</dbReference>
<dbReference type="EC" id="2.7.13.3" evidence="2"/>
<dbReference type="OrthoDB" id="9790669at2"/>
<feature type="coiled-coil region" evidence="7">
    <location>
        <begin position="234"/>
        <end position="268"/>
    </location>
</feature>
<dbReference type="InterPro" id="IPR000700">
    <property type="entry name" value="PAS-assoc_C"/>
</dbReference>
<protein>
    <recommendedName>
        <fullName evidence="2">histidine kinase</fullName>
        <ecNumber evidence="2">2.7.13.3</ecNumber>
    </recommendedName>
</protein>
<keyword evidence="6" id="KW-0902">Two-component regulatory system</keyword>
<dbReference type="SUPFAM" id="SSF55785">
    <property type="entry name" value="PYP-like sensor domain (PAS domain)"/>
    <property type="match status" value="2"/>
</dbReference>
<evidence type="ECO:0000256" key="2">
    <source>
        <dbReference type="ARBA" id="ARBA00012438"/>
    </source>
</evidence>
<dbReference type="InterPro" id="IPR013767">
    <property type="entry name" value="PAS_fold"/>
</dbReference>
<dbReference type="KEGG" id="dev:DhcVS_1312"/>
<evidence type="ECO:0000259" key="8">
    <source>
        <dbReference type="PROSITE" id="PS50109"/>
    </source>
</evidence>
<comment type="catalytic activity">
    <reaction evidence="1">
        <text>ATP + protein L-histidine = ADP + protein N-phospho-L-histidine.</text>
        <dbReference type="EC" id="2.7.13.3"/>
    </reaction>
</comment>
<gene>
    <name evidence="10" type="primary">rdhC</name>
    <name evidence="10" type="ordered locus">DhcVS_1312</name>
</gene>
<dbReference type="Proteomes" id="UP000002506">
    <property type="component" value="Chromosome"/>
</dbReference>
<dbReference type="InterPro" id="IPR003661">
    <property type="entry name" value="HisK_dim/P_dom"/>
</dbReference>
<feature type="domain" description="Histidine kinase" evidence="8">
    <location>
        <begin position="296"/>
        <end position="510"/>
    </location>
</feature>
<dbReference type="PRINTS" id="PR00344">
    <property type="entry name" value="BCTRLSENSOR"/>
</dbReference>
<dbReference type="SMART" id="SM00091">
    <property type="entry name" value="PAS"/>
    <property type="match status" value="1"/>
</dbReference>
<dbReference type="PROSITE" id="PS50109">
    <property type="entry name" value="HIS_KIN"/>
    <property type="match status" value="1"/>
</dbReference>
<evidence type="ECO:0000256" key="4">
    <source>
        <dbReference type="ARBA" id="ARBA00022679"/>
    </source>
</evidence>
<dbReference type="PANTHER" id="PTHR43547">
    <property type="entry name" value="TWO-COMPONENT HISTIDINE KINASE"/>
    <property type="match status" value="1"/>
</dbReference>
<dbReference type="InterPro" id="IPR005467">
    <property type="entry name" value="His_kinase_dom"/>
</dbReference>
<dbReference type="SUPFAM" id="SSF55874">
    <property type="entry name" value="ATPase domain of HSP90 chaperone/DNA topoisomerase II/histidine kinase"/>
    <property type="match status" value="1"/>
</dbReference>
<dbReference type="CDD" id="cd00075">
    <property type="entry name" value="HATPase"/>
    <property type="match status" value="1"/>
</dbReference>
<dbReference type="eggNOG" id="COG2205">
    <property type="taxonomic scope" value="Bacteria"/>
</dbReference>
<dbReference type="InterPro" id="IPR036890">
    <property type="entry name" value="HATPase_C_sf"/>
</dbReference>
<dbReference type="SUPFAM" id="SSF47384">
    <property type="entry name" value="Homodimeric domain of signal transducing histidine kinase"/>
    <property type="match status" value="1"/>
</dbReference>
<dbReference type="SMART" id="SM00388">
    <property type="entry name" value="HisKA"/>
    <property type="match status" value="1"/>
</dbReference>